<dbReference type="PANTHER" id="PTHR37962">
    <property type="entry name" value="MALE STERILE (3) 76CA"/>
    <property type="match status" value="1"/>
</dbReference>
<accession>A0AAN5CJS9</accession>
<comment type="caution">
    <text evidence="1">The sequence shown here is derived from an EMBL/GenBank/DDBJ whole genome shotgun (WGS) entry which is preliminary data.</text>
</comment>
<dbReference type="AlphaFoldDB" id="A0AAN5CJS9"/>
<dbReference type="EMBL" id="BTRK01000004">
    <property type="protein sequence ID" value="GMR45738.1"/>
    <property type="molecule type" value="Genomic_DNA"/>
</dbReference>
<keyword evidence="2" id="KW-1185">Reference proteome</keyword>
<gene>
    <name evidence="1" type="ORF">PMAYCL1PPCAC_15933</name>
</gene>
<dbReference type="PANTHER" id="PTHR37962:SF2">
    <property type="entry name" value="MALE STERILE (3) 76CA"/>
    <property type="match status" value="1"/>
</dbReference>
<evidence type="ECO:0000313" key="1">
    <source>
        <dbReference type="EMBL" id="GMR45738.1"/>
    </source>
</evidence>
<protein>
    <submittedName>
        <fullName evidence="1">Uncharacterized protein</fullName>
    </submittedName>
</protein>
<dbReference type="Proteomes" id="UP001328107">
    <property type="component" value="Unassembled WGS sequence"/>
</dbReference>
<organism evidence="1 2">
    <name type="scientific">Pristionchus mayeri</name>
    <dbReference type="NCBI Taxonomy" id="1317129"/>
    <lineage>
        <taxon>Eukaryota</taxon>
        <taxon>Metazoa</taxon>
        <taxon>Ecdysozoa</taxon>
        <taxon>Nematoda</taxon>
        <taxon>Chromadorea</taxon>
        <taxon>Rhabditida</taxon>
        <taxon>Rhabditina</taxon>
        <taxon>Diplogasteromorpha</taxon>
        <taxon>Diplogasteroidea</taxon>
        <taxon>Neodiplogasteridae</taxon>
        <taxon>Pristionchus</taxon>
    </lineage>
</organism>
<proteinExistence type="predicted"/>
<name>A0AAN5CJS9_9BILA</name>
<reference evidence="2" key="1">
    <citation type="submission" date="2022-10" db="EMBL/GenBank/DDBJ databases">
        <title>Genome assembly of Pristionchus species.</title>
        <authorList>
            <person name="Yoshida K."/>
            <person name="Sommer R.J."/>
        </authorList>
    </citation>
    <scope>NUCLEOTIDE SEQUENCE [LARGE SCALE GENOMIC DNA]</scope>
    <source>
        <strain evidence="2">RS5460</strain>
    </source>
</reference>
<evidence type="ECO:0000313" key="2">
    <source>
        <dbReference type="Proteomes" id="UP001328107"/>
    </source>
</evidence>
<sequence>SFRSLQRKFELVIPAKTNSDGIVVWEFPVWLSQSRLDGRESVSNACTFITLSIASPFYRVGQGVIKK</sequence>
<feature type="non-terminal residue" evidence="1">
    <location>
        <position position="1"/>
    </location>
</feature>